<feature type="domain" description="AAA" evidence="10">
    <location>
        <begin position="271"/>
        <end position="384"/>
    </location>
</feature>
<feature type="region of interest" description="Disordered" evidence="9">
    <location>
        <begin position="455"/>
        <end position="490"/>
    </location>
</feature>
<dbReference type="PANTHER" id="PTHR32309">
    <property type="entry name" value="TYROSINE-PROTEIN KINASE"/>
    <property type="match status" value="1"/>
</dbReference>
<organism evidence="11 12">
    <name type="scientific">Raineyella fluvialis</name>
    <dbReference type="NCBI Taxonomy" id="2662261"/>
    <lineage>
        <taxon>Bacteria</taxon>
        <taxon>Bacillati</taxon>
        <taxon>Actinomycetota</taxon>
        <taxon>Actinomycetes</taxon>
        <taxon>Propionibacteriales</taxon>
        <taxon>Propionibacteriaceae</taxon>
        <taxon>Raineyella</taxon>
    </lineage>
</organism>
<dbReference type="EC" id="2.7.10.2" evidence="2"/>
<dbReference type="InterPro" id="IPR050445">
    <property type="entry name" value="Bact_polysacc_biosynth/exp"/>
</dbReference>
<evidence type="ECO:0000256" key="5">
    <source>
        <dbReference type="ARBA" id="ARBA00022777"/>
    </source>
</evidence>
<keyword evidence="3 11" id="KW-0808">Transferase</keyword>
<evidence type="ECO:0000313" key="11">
    <source>
        <dbReference type="EMBL" id="QGF23880.1"/>
    </source>
</evidence>
<dbReference type="Gene3D" id="3.40.50.300">
    <property type="entry name" value="P-loop containing nucleotide triphosphate hydrolases"/>
    <property type="match status" value="1"/>
</dbReference>
<dbReference type="EMBL" id="CP045725">
    <property type="protein sequence ID" value="QGF23880.1"/>
    <property type="molecule type" value="Genomic_DNA"/>
</dbReference>
<evidence type="ECO:0000313" key="12">
    <source>
        <dbReference type="Proteomes" id="UP000386847"/>
    </source>
</evidence>
<reference evidence="11 12" key="1">
    <citation type="submission" date="2019-10" db="EMBL/GenBank/DDBJ databases">
        <title>Genomic analysis of Raineyella sp. CBA3103.</title>
        <authorList>
            <person name="Roh S.W."/>
        </authorList>
    </citation>
    <scope>NUCLEOTIDE SEQUENCE [LARGE SCALE GENOMIC DNA]</scope>
    <source>
        <strain evidence="11 12">CBA3103</strain>
    </source>
</reference>
<evidence type="ECO:0000259" key="10">
    <source>
        <dbReference type="Pfam" id="PF13614"/>
    </source>
</evidence>
<dbReference type="PANTHER" id="PTHR32309:SF13">
    <property type="entry name" value="FERRIC ENTEROBACTIN TRANSPORT PROTEIN FEPE"/>
    <property type="match status" value="1"/>
</dbReference>
<proteinExistence type="inferred from homology"/>
<dbReference type="InterPro" id="IPR027417">
    <property type="entry name" value="P-loop_NTPase"/>
</dbReference>
<evidence type="ECO:0000256" key="7">
    <source>
        <dbReference type="ARBA" id="ARBA00023137"/>
    </source>
</evidence>
<dbReference type="GO" id="GO:0004715">
    <property type="term" value="F:non-membrane spanning protein tyrosine kinase activity"/>
    <property type="evidence" value="ECO:0007669"/>
    <property type="project" value="UniProtKB-EC"/>
</dbReference>
<evidence type="ECO:0000256" key="1">
    <source>
        <dbReference type="ARBA" id="ARBA00007316"/>
    </source>
</evidence>
<evidence type="ECO:0000256" key="3">
    <source>
        <dbReference type="ARBA" id="ARBA00022679"/>
    </source>
</evidence>
<dbReference type="RefSeq" id="WP_153572410.1">
    <property type="nucleotide sequence ID" value="NZ_CP045725.1"/>
</dbReference>
<dbReference type="Proteomes" id="UP000386847">
    <property type="component" value="Chromosome"/>
</dbReference>
<protein>
    <recommendedName>
        <fullName evidence="2">non-specific protein-tyrosine kinase</fullName>
        <ecNumber evidence="2">2.7.10.2</ecNumber>
    </recommendedName>
</protein>
<keyword evidence="6" id="KW-0067">ATP-binding</keyword>
<sequence>MQFREFLAILGSRWKTVLVSLLLVVAATVATTLRITPTYEATTRVFFSAEATAKTGTNTGGGGYVLTTNDLGTYEQLVSSPVVMDPLRQQLKLAPSTPLNVTAKAATGSPMLDITATSSSPRVAADAANAVGPQLASIGKEFAPLLNSAGQGVKATTITPATVPSQPVSPNLLQNIALGVLAGLALGIGLALLRHFLDTRVRSELDLRAVSDRPILGALRLLPKGTSPTVMSSDPHGVAAEEYRRLRTNLQFADVTTGGKHSFVISSVMPGEGKTTTAVNLAIALADSGANVVLVDGDLRNPSVAKAMGLEGNVGLTTVLLGRATVAEAAQKWGDSSLHVLPSGAIPPNPSELLGSTAMETLFAELLQAYDYVLVDSPPVLPVIDPILIDRLVGGMLMVISVNTTLKRDLAQAVKQLRTVDAKVAGFALNRMPNDDSASRYGGYYAYGRSKKDKSKREAVASRHGSLEEAVPVTSAAIPGSPSGTEQDEETVRAARTALSSLFTEDPDDTQFSMPAITSEPVTQGTPLAAPAPASSPDETIDAPSPALSRGRRFAE</sequence>
<dbReference type="KEGG" id="rain:Rai3103_09545"/>
<keyword evidence="7" id="KW-0829">Tyrosine-protein kinase</keyword>
<dbReference type="InterPro" id="IPR005702">
    <property type="entry name" value="Wzc-like_C"/>
</dbReference>
<evidence type="ECO:0000256" key="2">
    <source>
        <dbReference type="ARBA" id="ARBA00011903"/>
    </source>
</evidence>
<feature type="compositionally biased region" description="Basic and acidic residues" evidence="9">
    <location>
        <begin position="455"/>
        <end position="467"/>
    </location>
</feature>
<evidence type="ECO:0000256" key="6">
    <source>
        <dbReference type="ARBA" id="ARBA00022840"/>
    </source>
</evidence>
<dbReference type="NCBIfam" id="TIGR01007">
    <property type="entry name" value="eps_fam"/>
    <property type="match status" value="1"/>
</dbReference>
<evidence type="ECO:0000256" key="9">
    <source>
        <dbReference type="SAM" id="MobiDB-lite"/>
    </source>
</evidence>
<keyword evidence="5 11" id="KW-0418">Kinase</keyword>
<keyword evidence="12" id="KW-1185">Reference proteome</keyword>
<comment type="catalytic activity">
    <reaction evidence="8">
        <text>L-tyrosyl-[protein] + ATP = O-phospho-L-tyrosyl-[protein] + ADP + H(+)</text>
        <dbReference type="Rhea" id="RHEA:10596"/>
        <dbReference type="Rhea" id="RHEA-COMP:10136"/>
        <dbReference type="Rhea" id="RHEA-COMP:20101"/>
        <dbReference type="ChEBI" id="CHEBI:15378"/>
        <dbReference type="ChEBI" id="CHEBI:30616"/>
        <dbReference type="ChEBI" id="CHEBI:46858"/>
        <dbReference type="ChEBI" id="CHEBI:61978"/>
        <dbReference type="ChEBI" id="CHEBI:456216"/>
        <dbReference type="EC" id="2.7.10.2"/>
    </reaction>
</comment>
<dbReference type="CDD" id="cd05387">
    <property type="entry name" value="BY-kinase"/>
    <property type="match status" value="1"/>
</dbReference>
<comment type="similarity">
    <text evidence="1">Belongs to the CpsD/CapB family.</text>
</comment>
<evidence type="ECO:0000256" key="8">
    <source>
        <dbReference type="ARBA" id="ARBA00051245"/>
    </source>
</evidence>
<gene>
    <name evidence="11" type="ORF">Rai3103_09545</name>
</gene>
<feature type="compositionally biased region" description="Low complexity" evidence="9">
    <location>
        <begin position="527"/>
        <end position="537"/>
    </location>
</feature>
<keyword evidence="4" id="KW-0547">Nucleotide-binding</keyword>
<dbReference type="GO" id="GO:0005524">
    <property type="term" value="F:ATP binding"/>
    <property type="evidence" value="ECO:0007669"/>
    <property type="project" value="UniProtKB-KW"/>
</dbReference>
<dbReference type="Pfam" id="PF13614">
    <property type="entry name" value="AAA_31"/>
    <property type="match status" value="1"/>
</dbReference>
<accession>A0A5Q2FA83</accession>
<dbReference type="GO" id="GO:0005886">
    <property type="term" value="C:plasma membrane"/>
    <property type="evidence" value="ECO:0007669"/>
    <property type="project" value="TreeGrafter"/>
</dbReference>
<dbReference type="SUPFAM" id="SSF52540">
    <property type="entry name" value="P-loop containing nucleoside triphosphate hydrolases"/>
    <property type="match status" value="1"/>
</dbReference>
<dbReference type="AlphaFoldDB" id="A0A5Q2FA83"/>
<name>A0A5Q2FA83_9ACTN</name>
<feature type="region of interest" description="Disordered" evidence="9">
    <location>
        <begin position="502"/>
        <end position="556"/>
    </location>
</feature>
<evidence type="ECO:0000256" key="4">
    <source>
        <dbReference type="ARBA" id="ARBA00022741"/>
    </source>
</evidence>
<dbReference type="InterPro" id="IPR025669">
    <property type="entry name" value="AAA_dom"/>
</dbReference>